<sequence length="381" mass="43528">MTNIEKLIIKYLNNSISKNEWDELNSWFAKSEDKQLFNEYIKINYAIEDIMGEFNTERTKNSLLEKIKKDKRSLITLRITRYLRYAAVVAILFGSAYFFQQGFYSDKTENIAFPSEDVITLELENGNLEVISEGGTADIINTQGKVIGKQKGNRITYTKAPVESEELVYNQLTVPFGKRFELELSDGSIVHLNAGTSLKYPVSFLKEGKREVFLVGEAFLHVAKDSKRPFTVSTSDNLEIQVLGTRFNVSNYPEDVTTEVVLVEGSVGLQLDKKSEGVILEPGFKGSFDRQQRNISTKPVITDVYTSWMKGELIFRGVSLENILKKLERHYNVTIINQNLKYSQKKFNANFGDEPIEVVLNYFKSTYGINYTIEDNKVILK</sequence>
<keyword evidence="2" id="KW-1185">Reference proteome</keyword>
<evidence type="ECO:0000313" key="1">
    <source>
        <dbReference type="EMBL" id="MFH6601877.1"/>
    </source>
</evidence>
<reference evidence="1" key="1">
    <citation type="submission" date="2024-09" db="EMBL/GenBank/DDBJ databases">
        <authorList>
            <person name="Liu J."/>
        </authorList>
    </citation>
    <scope>NUCLEOTIDE SEQUENCE</scope>
    <source>
        <strain evidence="1">NBU2967</strain>
    </source>
</reference>
<protein>
    <submittedName>
        <fullName evidence="1">FecR family protein</fullName>
    </submittedName>
</protein>
<dbReference type="EMBL" id="JBHFPV010000001">
    <property type="protein sequence ID" value="MFH6601877.1"/>
    <property type="molecule type" value="Genomic_DNA"/>
</dbReference>
<gene>
    <name evidence="1" type="ORF">ACEZ3G_00195</name>
</gene>
<accession>A0ACC7LIW9</accession>
<name>A0ACC7LIW9_9FLAO</name>
<proteinExistence type="predicted"/>
<dbReference type="Proteomes" id="UP001595191">
    <property type="component" value="Unassembled WGS sequence"/>
</dbReference>
<organism evidence="1 2">
    <name type="scientific">Meishania litoralis</name>
    <dbReference type="NCBI Taxonomy" id="3434685"/>
    <lineage>
        <taxon>Bacteria</taxon>
        <taxon>Pseudomonadati</taxon>
        <taxon>Bacteroidota</taxon>
        <taxon>Flavobacteriia</taxon>
        <taxon>Flavobacteriales</taxon>
        <taxon>Flavobacteriaceae</taxon>
        <taxon>Meishania</taxon>
    </lineage>
</organism>
<evidence type="ECO:0000313" key="2">
    <source>
        <dbReference type="Proteomes" id="UP001595191"/>
    </source>
</evidence>
<comment type="caution">
    <text evidence="1">The sequence shown here is derived from an EMBL/GenBank/DDBJ whole genome shotgun (WGS) entry which is preliminary data.</text>
</comment>